<reference evidence="2 3" key="1">
    <citation type="journal article" date="2016" name="ISME J.">
        <title>Chasing the elusive Euryarchaeota class WSA2: genomes reveal a uniquely fastidious methyl-reducing methanogen.</title>
        <authorList>
            <person name="Nobu M.K."/>
            <person name="Narihiro T."/>
            <person name="Kuroda K."/>
            <person name="Mei R."/>
            <person name="Liu W.T."/>
        </authorList>
    </citation>
    <scope>NUCLEOTIDE SEQUENCE [LARGE SCALE GENOMIC DNA]</scope>
    <source>
        <strain evidence="2">ADurb1013_Bin02101</strain>
    </source>
</reference>
<evidence type="ECO:0000256" key="1">
    <source>
        <dbReference type="SAM" id="Phobius"/>
    </source>
</evidence>
<keyword evidence="1" id="KW-1133">Transmembrane helix</keyword>
<gene>
    <name evidence="2" type="ORF">AN188_01089</name>
</gene>
<organism evidence="2 3">
    <name type="scientific">Candidatus Methanofastidiosum methylothiophilum</name>
    <dbReference type="NCBI Taxonomy" id="1705564"/>
    <lineage>
        <taxon>Archaea</taxon>
        <taxon>Methanobacteriati</taxon>
        <taxon>Methanobacteriota</taxon>
        <taxon>Stenosarchaea group</taxon>
        <taxon>Candidatus Methanofastidiosia</taxon>
        <taxon>Candidatus Methanofastidiosales</taxon>
        <taxon>Candidatus Methanofastidiosaceae</taxon>
        <taxon>Candidatus Methanofastidiosum</taxon>
    </lineage>
</organism>
<feature type="transmembrane region" description="Helical" evidence="1">
    <location>
        <begin position="12"/>
        <end position="32"/>
    </location>
</feature>
<dbReference type="GO" id="GO:0016746">
    <property type="term" value="F:acyltransferase activity"/>
    <property type="evidence" value="ECO:0007669"/>
    <property type="project" value="UniProtKB-KW"/>
</dbReference>
<dbReference type="Pfam" id="PF07786">
    <property type="entry name" value="HGSNAT_cat"/>
    <property type="match status" value="1"/>
</dbReference>
<feature type="transmembrane region" description="Helical" evidence="1">
    <location>
        <begin position="228"/>
        <end position="252"/>
    </location>
</feature>
<keyword evidence="1" id="KW-0472">Membrane</keyword>
<dbReference type="InterPro" id="IPR012429">
    <property type="entry name" value="HGSNAT_cat"/>
</dbReference>
<keyword evidence="2" id="KW-0012">Acyltransferase</keyword>
<proteinExistence type="predicted"/>
<dbReference type="EMBL" id="LNJB01000014">
    <property type="protein sequence ID" value="KYC54342.1"/>
    <property type="molecule type" value="Genomic_DNA"/>
</dbReference>
<feature type="transmembrane region" description="Helical" evidence="1">
    <location>
        <begin position="176"/>
        <end position="197"/>
    </location>
</feature>
<feature type="transmembrane region" description="Helical" evidence="1">
    <location>
        <begin position="52"/>
        <end position="69"/>
    </location>
</feature>
<feature type="transmembrane region" description="Helical" evidence="1">
    <location>
        <begin position="113"/>
        <end position="131"/>
    </location>
</feature>
<accession>A0A150JDA3</accession>
<name>A0A150JDA3_9EURY</name>
<evidence type="ECO:0000313" key="3">
    <source>
        <dbReference type="Proteomes" id="UP000092420"/>
    </source>
</evidence>
<feature type="transmembrane region" description="Helical" evidence="1">
    <location>
        <begin position="138"/>
        <end position="156"/>
    </location>
</feature>
<dbReference type="Proteomes" id="UP000092420">
    <property type="component" value="Unassembled WGS sequence"/>
</dbReference>
<protein>
    <submittedName>
        <fullName evidence="2">Acyltransferase family protein</fullName>
    </submittedName>
</protein>
<comment type="caution">
    <text evidence="2">The sequence shown here is derived from an EMBL/GenBank/DDBJ whole genome shotgun (WGS) entry which is preliminary data.</text>
</comment>
<dbReference type="AlphaFoldDB" id="A0A150JDA3"/>
<accession>A0A150JAS5</accession>
<keyword evidence="2" id="KW-0808">Transferase</keyword>
<sequence>MEYSSKRFWEIDVLRGIAIIMMIIYHLCYDLYFLGDFPIKIYSLSWTLFQRTTASLFLLLVGTSLTISYSKLKSKYQRKELFFRNLKRGIKILTWSVVITIFTFIFLSNGVILFGILHLIGVSIIISFPLLDYKYKNLALGLIVISMGVYLSNFTFDTTYLLWLGFEPNSFFSFDYFPILPWYGVVLIGIFLGNLIYPESKRRFDIPDFSGNIVSRSLSFLGKHSLKIYLIHQPIIIMLLYALGFANLSIFWI</sequence>
<keyword evidence="1" id="KW-0812">Transmembrane</keyword>
<evidence type="ECO:0000313" key="2">
    <source>
        <dbReference type="EMBL" id="KYC54342.1"/>
    </source>
</evidence>